<dbReference type="Pfam" id="PF13193">
    <property type="entry name" value="AMP-binding_C"/>
    <property type="match status" value="1"/>
</dbReference>
<dbReference type="EC" id="6.2.1.3" evidence="5"/>
<dbReference type="OrthoDB" id="9803968at2"/>
<dbReference type="InterPro" id="IPR000873">
    <property type="entry name" value="AMP-dep_synth/lig_dom"/>
</dbReference>
<accession>W8S6E0</accession>
<dbReference type="GO" id="GO:0031956">
    <property type="term" value="F:medium-chain fatty acid-CoA ligase activity"/>
    <property type="evidence" value="ECO:0007669"/>
    <property type="project" value="TreeGrafter"/>
</dbReference>
<dbReference type="Gene3D" id="3.30.300.30">
    <property type="match status" value="1"/>
</dbReference>
<organism evidence="5 6">
    <name type="scientific">Roseicyclus elongatus DSM 19469</name>
    <dbReference type="NCBI Taxonomy" id="1294273"/>
    <lineage>
        <taxon>Bacteria</taxon>
        <taxon>Pseudomonadati</taxon>
        <taxon>Pseudomonadota</taxon>
        <taxon>Alphaproteobacteria</taxon>
        <taxon>Rhodobacterales</taxon>
        <taxon>Roseobacteraceae</taxon>
        <taxon>Roseicyclus</taxon>
    </lineage>
</organism>
<sequence length="631" mass="69594">MVRFANPQDIKQIEGDLPWPDSQPATTLYEMLSNTKANHGPLNAVSFQMFSGPKDPAETLTWTELHARVTQAANLFRSLGVKETDTIAFVLPNSTETVVTLLGGAVAGIVNPINPLLEPEQISAILRETDAKVVVTLKEFPKTDVAQKMAEAVRHAPHVHTVLEVDLLRYMTGLKKLIVPFIRPKNPVGHHARVVDWDSEVSKHPRDALTFEDRASERVAAYFHTGGTTGMPKVAQHNYSGMIYNGWVGHTLLFTEEDNVICPLPLFHVFAVHVILMAMIASGAHVIFPTPQGYRGEGVFDNFWKLVERWKVTFIITVPTAIAAKMQRPVNADVSTVKTAFSGSAPLPVELFHRFERATGVTLVEGYGLTEATCLVSCNPVDGEKKIGSVGIPFPHCNVKILKQSPEGVVECEVDEVGEICVDNPGVRQGGTYTETDKNRDLYHFGNFLRTGDLGRIDPDGYLWITGRAKDLIIRGGHNIDPAEIEEALAGHKDVAFAGAIGQPDSFAGELPCVYVELVEDATANEDELMTWCREHIHERAAIPKHLEILPELPKTAVGKIFKPDLRKRAIARIYDAALQKEGLAAHVAAVTEDKKLGLVAHLEKTGDVDEEKLTHVLGEYTRPWRWKDVA</sequence>
<comment type="similarity">
    <text evidence="1">Belongs to the ATP-dependent AMP-binding enzyme family.</text>
</comment>
<evidence type="ECO:0000259" key="3">
    <source>
        <dbReference type="Pfam" id="PF00501"/>
    </source>
</evidence>
<dbReference type="PANTHER" id="PTHR43201">
    <property type="entry name" value="ACYL-COA SYNTHETASE"/>
    <property type="match status" value="1"/>
</dbReference>
<dbReference type="PANTHER" id="PTHR43201:SF5">
    <property type="entry name" value="MEDIUM-CHAIN ACYL-COA LIGASE ACSF2, MITOCHONDRIAL"/>
    <property type="match status" value="1"/>
</dbReference>
<dbReference type="InterPro" id="IPR025110">
    <property type="entry name" value="AMP-bd_C"/>
</dbReference>
<gene>
    <name evidence="5" type="ORF">roselon_03590</name>
</gene>
<evidence type="ECO:0000313" key="5">
    <source>
        <dbReference type="EMBL" id="AHM05837.1"/>
    </source>
</evidence>
<proteinExistence type="inferred from homology"/>
<dbReference type="AlphaFoldDB" id="W8S6E0"/>
<evidence type="ECO:0000256" key="1">
    <source>
        <dbReference type="ARBA" id="ARBA00006432"/>
    </source>
</evidence>
<dbReference type="STRING" id="1294273.roselon_03590"/>
<dbReference type="InterPro" id="IPR045851">
    <property type="entry name" value="AMP-bd_C_sf"/>
</dbReference>
<evidence type="ECO:0000256" key="2">
    <source>
        <dbReference type="ARBA" id="ARBA00022598"/>
    </source>
</evidence>
<feature type="domain" description="AMP-dependent synthetase/ligase" evidence="3">
    <location>
        <begin position="49"/>
        <end position="430"/>
    </location>
</feature>
<name>W8S6E0_9RHOB</name>
<dbReference type="InterPro" id="IPR042099">
    <property type="entry name" value="ANL_N_sf"/>
</dbReference>
<dbReference type="EMBL" id="CP004372">
    <property type="protein sequence ID" value="AHM05837.1"/>
    <property type="molecule type" value="Genomic_DNA"/>
</dbReference>
<dbReference type="NCBIfam" id="NF005714">
    <property type="entry name" value="PRK07529.1"/>
    <property type="match status" value="1"/>
</dbReference>
<dbReference type="Pfam" id="PF00501">
    <property type="entry name" value="AMP-binding"/>
    <property type="match status" value="1"/>
</dbReference>
<keyword evidence="6" id="KW-1185">Reference proteome</keyword>
<feature type="domain" description="AMP-binding enzyme C-terminal" evidence="4">
    <location>
        <begin position="484"/>
        <end position="560"/>
    </location>
</feature>
<dbReference type="Gene3D" id="3.40.50.12780">
    <property type="entry name" value="N-terminal domain of ligase-like"/>
    <property type="match status" value="1"/>
</dbReference>
<protein>
    <submittedName>
        <fullName evidence="5">Long-chain-fatty-acid--CoA ligase</fullName>
        <ecNumber evidence="5">6.2.1.3</ecNumber>
    </submittedName>
</protein>
<dbReference type="SUPFAM" id="SSF56801">
    <property type="entry name" value="Acetyl-CoA synthetase-like"/>
    <property type="match status" value="1"/>
</dbReference>
<dbReference type="CDD" id="cd05944">
    <property type="entry name" value="FACL_like_4"/>
    <property type="match status" value="1"/>
</dbReference>
<dbReference type="PATRIC" id="fig|1294273.3.peg.3545"/>
<evidence type="ECO:0000313" key="6">
    <source>
        <dbReference type="Proteomes" id="UP000019593"/>
    </source>
</evidence>
<evidence type="ECO:0000259" key="4">
    <source>
        <dbReference type="Pfam" id="PF13193"/>
    </source>
</evidence>
<keyword evidence="2 5" id="KW-0436">Ligase</keyword>
<dbReference type="HOGENOM" id="CLU_000022_59_0_5"/>
<dbReference type="PROSITE" id="PS00455">
    <property type="entry name" value="AMP_BINDING"/>
    <property type="match status" value="1"/>
</dbReference>
<dbReference type="eggNOG" id="COG0318">
    <property type="taxonomic scope" value="Bacteria"/>
</dbReference>
<dbReference type="KEGG" id="red:roselon_03590"/>
<dbReference type="GO" id="GO:0004467">
    <property type="term" value="F:long-chain fatty acid-CoA ligase activity"/>
    <property type="evidence" value="ECO:0007669"/>
    <property type="project" value="UniProtKB-EC"/>
</dbReference>
<dbReference type="Proteomes" id="UP000019593">
    <property type="component" value="Chromosome"/>
</dbReference>
<reference evidence="5 6" key="1">
    <citation type="submission" date="2013-03" db="EMBL/GenBank/DDBJ databases">
        <authorList>
            <person name="Fiebig A."/>
            <person name="Goeker M."/>
            <person name="Klenk H.-P.P."/>
        </authorList>
    </citation>
    <scope>NUCLEOTIDE SEQUENCE [LARGE SCALE GENOMIC DNA]</scope>
    <source>
        <strain evidence="6">DSM 19469</strain>
    </source>
</reference>
<dbReference type="InterPro" id="IPR020845">
    <property type="entry name" value="AMP-binding_CS"/>
</dbReference>